<feature type="domain" description="CusB-like beta-barrel" evidence="11">
    <location>
        <begin position="257"/>
        <end position="332"/>
    </location>
</feature>
<name>A0A8B6X4I0_9BURK</name>
<feature type="signal peptide" evidence="9">
    <location>
        <begin position="1"/>
        <end position="19"/>
    </location>
</feature>
<dbReference type="AlphaFoldDB" id="A0A8B6X4I0"/>
<evidence type="ECO:0000313" key="15">
    <source>
        <dbReference type="RefSeq" id="WP_028311640.1"/>
    </source>
</evidence>
<dbReference type="Gene3D" id="1.10.287.470">
    <property type="entry name" value="Helix hairpin bin"/>
    <property type="match status" value="1"/>
</dbReference>
<feature type="domain" description="CzcB-like C-terminal circularly permuted SH3-like" evidence="13">
    <location>
        <begin position="339"/>
        <end position="399"/>
    </location>
</feature>
<feature type="coiled-coil region" evidence="7">
    <location>
        <begin position="177"/>
        <end position="211"/>
    </location>
</feature>
<evidence type="ECO:0000256" key="9">
    <source>
        <dbReference type="SAM" id="SignalP"/>
    </source>
</evidence>
<keyword evidence="9" id="KW-0732">Signal</keyword>
<dbReference type="InterPro" id="IPR058647">
    <property type="entry name" value="BSH_CzcB-like"/>
</dbReference>
<dbReference type="Gene3D" id="2.40.420.20">
    <property type="match status" value="1"/>
</dbReference>
<dbReference type="InterPro" id="IPR006143">
    <property type="entry name" value="RND_pump_MFP"/>
</dbReference>
<dbReference type="NCBIfam" id="TIGR01730">
    <property type="entry name" value="RND_mfp"/>
    <property type="match status" value="1"/>
</dbReference>
<dbReference type="Pfam" id="PF25893">
    <property type="entry name" value="HH_CzcB"/>
    <property type="match status" value="1"/>
</dbReference>
<evidence type="ECO:0000259" key="10">
    <source>
        <dbReference type="Pfam" id="PF25893"/>
    </source>
</evidence>
<dbReference type="Gene3D" id="2.40.50.100">
    <property type="match status" value="1"/>
</dbReference>
<evidence type="ECO:0000256" key="5">
    <source>
        <dbReference type="ARBA" id="ARBA00043263"/>
    </source>
</evidence>
<sequence>MTRTNLFTLLALVAATALAGGAILLHDGRAPGAAAEAHDHGGKAGAHDDDGDDHDHGDDHGANHAAAPDAIAMPDAVIAASRITVASAGPATLDLGADFHGEVRFNADRTAQVVPRVAGVVESVAADLGQRVRRGEVLAVIGSATLSEQRAALLSARERRETAAATFERERRLWEAKVSAEQDYLLARQALREAEIEQRNAETRLRALGADLAADPSALGRLAIRAPFDGIVVEKRLALGESVAADASVFMISDLSTVWIDLVVSAQDIGKVPVGARASVTAAGGGAPVEGRVSYVGNLFGESTRSATARIVLPNPQGLWRPGLFVNARVVAGQAKVAVAVPADALHTVEDRPSVFVRTAVGFEARPVTTGRADGAQVEIVAGLAPGETYAAGNGFLLKADLAKGSAEHSH</sequence>
<dbReference type="FunFam" id="2.40.30.170:FF:000010">
    <property type="entry name" value="Efflux RND transporter periplasmic adaptor subunit"/>
    <property type="match status" value="1"/>
</dbReference>
<dbReference type="GO" id="GO:0060003">
    <property type="term" value="P:copper ion export"/>
    <property type="evidence" value="ECO:0007669"/>
    <property type="project" value="TreeGrafter"/>
</dbReference>
<keyword evidence="7" id="KW-0175">Coiled coil</keyword>
<evidence type="ECO:0000259" key="12">
    <source>
        <dbReference type="Pfam" id="PF25973"/>
    </source>
</evidence>
<keyword evidence="2" id="KW-0813">Transport</keyword>
<keyword evidence="14" id="KW-1185">Reference proteome</keyword>
<feature type="chain" id="PRO_5034011189" evidence="9">
    <location>
        <begin position="20"/>
        <end position="411"/>
    </location>
</feature>
<dbReference type="InterPro" id="IPR058649">
    <property type="entry name" value="CzcB_C"/>
</dbReference>
<keyword evidence="5" id="KW-0105">Cadmium resistance</keyword>
<dbReference type="GO" id="GO:0015679">
    <property type="term" value="P:plasma membrane copper ion transport"/>
    <property type="evidence" value="ECO:0007669"/>
    <property type="project" value="TreeGrafter"/>
</dbReference>
<dbReference type="PANTHER" id="PTHR30097">
    <property type="entry name" value="CATION EFFLUX SYSTEM PROTEIN CUSB"/>
    <property type="match status" value="1"/>
</dbReference>
<proteinExistence type="inferred from homology"/>
<evidence type="ECO:0000256" key="4">
    <source>
        <dbReference type="ARBA" id="ARBA00023285"/>
    </source>
</evidence>
<comment type="similarity">
    <text evidence="1">Belongs to the membrane fusion protein (MFP) (TC 8.A.1) family.</text>
</comment>
<reference evidence="15" key="2">
    <citation type="submission" date="2025-08" db="UniProtKB">
        <authorList>
            <consortium name="RefSeq"/>
        </authorList>
    </citation>
    <scope>IDENTIFICATION</scope>
</reference>
<dbReference type="InterPro" id="IPR051909">
    <property type="entry name" value="MFP_Cation_Efflux"/>
</dbReference>
<dbReference type="GO" id="GO:0030288">
    <property type="term" value="C:outer membrane-bounded periplasmic space"/>
    <property type="evidence" value="ECO:0007669"/>
    <property type="project" value="TreeGrafter"/>
</dbReference>
<feature type="domain" description="CzcB-like barrel-sandwich hybrid" evidence="12">
    <location>
        <begin position="109"/>
        <end position="254"/>
    </location>
</feature>
<evidence type="ECO:0000256" key="7">
    <source>
        <dbReference type="SAM" id="Coils"/>
    </source>
</evidence>
<dbReference type="InterPro" id="IPR058648">
    <property type="entry name" value="HH_CzcB-like"/>
</dbReference>
<comment type="function">
    <text evidence="6">CzcA and CzcB together would act in zinc efflux nearly as effectively as the complete czc efflux system (CzcABC). The CzcB protein is thought to funnel zinc cations to the CzcA transport protein.</text>
</comment>
<feature type="region of interest" description="Disordered" evidence="8">
    <location>
        <begin position="33"/>
        <end position="65"/>
    </location>
</feature>
<dbReference type="FunFam" id="2.40.420.20:FF:000006">
    <property type="entry name" value="RND family efflux transporter MFP subunit"/>
    <property type="match status" value="1"/>
</dbReference>
<dbReference type="GO" id="GO:0046686">
    <property type="term" value="P:response to cadmium ion"/>
    <property type="evidence" value="ECO:0007669"/>
    <property type="project" value="UniProtKB-KW"/>
</dbReference>
<evidence type="ECO:0000256" key="8">
    <source>
        <dbReference type="SAM" id="MobiDB-lite"/>
    </source>
</evidence>
<evidence type="ECO:0000256" key="2">
    <source>
        <dbReference type="ARBA" id="ARBA00022448"/>
    </source>
</evidence>
<dbReference type="Gene3D" id="2.40.30.170">
    <property type="match status" value="1"/>
</dbReference>
<dbReference type="GO" id="GO:0022857">
    <property type="term" value="F:transmembrane transporter activity"/>
    <property type="evidence" value="ECO:0007669"/>
    <property type="project" value="InterPro"/>
</dbReference>
<dbReference type="Pfam" id="PF25954">
    <property type="entry name" value="Beta-barrel_RND_2"/>
    <property type="match status" value="1"/>
</dbReference>
<dbReference type="Pfam" id="PF25973">
    <property type="entry name" value="BSH_CzcB"/>
    <property type="match status" value="1"/>
</dbReference>
<dbReference type="InterPro" id="IPR058792">
    <property type="entry name" value="Beta-barrel_RND_2"/>
</dbReference>
<accession>A0A8B6X4I0</accession>
<feature type="domain" description="CzcB-like alpha-helical hairpin" evidence="10">
    <location>
        <begin position="148"/>
        <end position="207"/>
    </location>
</feature>
<dbReference type="OrthoDB" id="9768185at2"/>
<organism evidence="14 15">
    <name type="scientific">Derxia gummosa DSM 723</name>
    <dbReference type="NCBI Taxonomy" id="1121388"/>
    <lineage>
        <taxon>Bacteria</taxon>
        <taxon>Pseudomonadati</taxon>
        <taxon>Pseudomonadota</taxon>
        <taxon>Betaproteobacteria</taxon>
        <taxon>Burkholderiales</taxon>
        <taxon>Alcaligenaceae</taxon>
        <taxon>Derxia</taxon>
    </lineage>
</organism>
<protein>
    <submittedName>
        <fullName evidence="15">Efflux RND transporter periplasmic adaptor subunit</fullName>
    </submittedName>
</protein>
<dbReference type="RefSeq" id="WP_028311640.1">
    <property type="nucleotide sequence ID" value="NZ_AXWS01000013.1"/>
</dbReference>
<evidence type="ECO:0000259" key="11">
    <source>
        <dbReference type="Pfam" id="PF25954"/>
    </source>
</evidence>
<keyword evidence="3" id="KW-0862">Zinc</keyword>
<dbReference type="GO" id="GO:0016020">
    <property type="term" value="C:membrane"/>
    <property type="evidence" value="ECO:0007669"/>
    <property type="project" value="InterPro"/>
</dbReference>
<dbReference type="SUPFAM" id="SSF111369">
    <property type="entry name" value="HlyD-like secretion proteins"/>
    <property type="match status" value="1"/>
</dbReference>
<dbReference type="GO" id="GO:0046914">
    <property type="term" value="F:transition metal ion binding"/>
    <property type="evidence" value="ECO:0007669"/>
    <property type="project" value="TreeGrafter"/>
</dbReference>
<evidence type="ECO:0000256" key="1">
    <source>
        <dbReference type="ARBA" id="ARBA00009477"/>
    </source>
</evidence>
<feature type="compositionally biased region" description="Basic and acidic residues" evidence="8">
    <location>
        <begin position="36"/>
        <end position="62"/>
    </location>
</feature>
<dbReference type="Pfam" id="PF25975">
    <property type="entry name" value="CzcB_C"/>
    <property type="match status" value="1"/>
</dbReference>
<evidence type="ECO:0000313" key="14">
    <source>
        <dbReference type="Proteomes" id="UP000675920"/>
    </source>
</evidence>
<reference evidence="15" key="1">
    <citation type="journal article" date="2020" name="Future Microbiol.">
        <title>RND efflux pumps in Gram-negative bacteria; regulation, structure and role in antibiotic resistance.</title>
        <authorList>
            <person name="Colclough A.L."/>
            <person name="Alav I."/>
            <person name="Whittle E.E."/>
            <person name="Pugh H.L."/>
            <person name="Darby E.M."/>
            <person name="Legood S.W."/>
            <person name="McNeil H.E."/>
            <person name="Blair J.M."/>
        </authorList>
    </citation>
    <scope>NUCLEOTIDE SEQUENCE</scope>
</reference>
<dbReference type="Proteomes" id="UP000675920">
    <property type="component" value="Unplaced"/>
</dbReference>
<evidence type="ECO:0000256" key="3">
    <source>
        <dbReference type="ARBA" id="ARBA00022833"/>
    </source>
</evidence>
<dbReference type="PANTHER" id="PTHR30097:SF4">
    <property type="entry name" value="SLR6042 PROTEIN"/>
    <property type="match status" value="1"/>
</dbReference>
<evidence type="ECO:0000259" key="13">
    <source>
        <dbReference type="Pfam" id="PF25975"/>
    </source>
</evidence>
<keyword evidence="4" id="KW-0170">Cobalt</keyword>
<evidence type="ECO:0000256" key="6">
    <source>
        <dbReference type="ARBA" id="ARBA00058766"/>
    </source>
</evidence>